<dbReference type="PROSITE" id="PS00678">
    <property type="entry name" value="WD_REPEATS_1"/>
    <property type="match status" value="1"/>
</dbReference>
<dbReference type="Pfam" id="PF20425">
    <property type="entry name" value="Neurobeachin"/>
    <property type="match status" value="1"/>
</dbReference>
<evidence type="ECO:0000256" key="2">
    <source>
        <dbReference type="ARBA" id="ARBA00022737"/>
    </source>
</evidence>
<keyword evidence="2" id="KW-0677">Repeat</keyword>
<dbReference type="Pfam" id="PF15787">
    <property type="entry name" value="DUF4704"/>
    <property type="match status" value="1"/>
</dbReference>
<keyword evidence="1 3" id="KW-0853">WD repeat</keyword>
<dbReference type="InterPro" id="IPR015943">
    <property type="entry name" value="WD40/YVTN_repeat-like_dom_sf"/>
</dbReference>
<dbReference type="Gene3D" id="1.10.1540.10">
    <property type="entry name" value="BEACH domain"/>
    <property type="match status" value="1"/>
</dbReference>
<feature type="domain" description="BEACH" evidence="5">
    <location>
        <begin position="2061"/>
        <end position="2351"/>
    </location>
</feature>
<dbReference type="PANTHER" id="PTHR13743">
    <property type="entry name" value="BEIGE/BEACH-RELATED"/>
    <property type="match status" value="1"/>
</dbReference>
<dbReference type="InterPro" id="IPR046851">
    <property type="entry name" value="NBCH_WD40"/>
</dbReference>
<dbReference type="PANTHER" id="PTHR13743:SF112">
    <property type="entry name" value="BEACH DOMAIN-CONTAINING PROTEIN"/>
    <property type="match status" value="1"/>
</dbReference>
<dbReference type="PROSITE" id="PS50082">
    <property type="entry name" value="WD_REPEATS_2"/>
    <property type="match status" value="1"/>
</dbReference>
<dbReference type="InterPro" id="IPR011993">
    <property type="entry name" value="PH-like_dom_sf"/>
</dbReference>
<dbReference type="SUPFAM" id="SSF81837">
    <property type="entry name" value="BEACH domain"/>
    <property type="match status" value="1"/>
</dbReference>
<dbReference type="EMBL" id="LR881466">
    <property type="protein sequence ID" value="CAD5315801.1"/>
    <property type="molecule type" value="Genomic_DNA"/>
</dbReference>
<dbReference type="Gene3D" id="2.130.10.10">
    <property type="entry name" value="YVTN repeat-like/Quinoprotein amine dehydrogenase"/>
    <property type="match status" value="1"/>
</dbReference>
<evidence type="ECO:0000259" key="5">
    <source>
        <dbReference type="PROSITE" id="PS50197"/>
    </source>
</evidence>
<evidence type="ECO:0000259" key="6">
    <source>
        <dbReference type="PROSITE" id="PS51783"/>
    </source>
</evidence>
<organism evidence="7 8">
    <name type="scientific">Arabidopsis thaliana</name>
    <name type="common">Mouse-ear cress</name>
    <dbReference type="NCBI Taxonomy" id="3702"/>
    <lineage>
        <taxon>Eukaryota</taxon>
        <taxon>Viridiplantae</taxon>
        <taxon>Streptophyta</taxon>
        <taxon>Embryophyta</taxon>
        <taxon>Tracheophyta</taxon>
        <taxon>Spermatophyta</taxon>
        <taxon>Magnoliopsida</taxon>
        <taxon>eudicotyledons</taxon>
        <taxon>Gunneridae</taxon>
        <taxon>Pentapetalae</taxon>
        <taxon>rosids</taxon>
        <taxon>malvids</taxon>
        <taxon>Brassicales</taxon>
        <taxon>Brassicaceae</taxon>
        <taxon>Camelineae</taxon>
        <taxon>Arabidopsis</taxon>
    </lineage>
</organism>
<dbReference type="CDD" id="cd06071">
    <property type="entry name" value="Beach"/>
    <property type="match status" value="1"/>
</dbReference>
<dbReference type="SUPFAM" id="SSF49899">
    <property type="entry name" value="Concanavalin A-like lectins/glucanases"/>
    <property type="match status" value="1"/>
</dbReference>
<dbReference type="InterPro" id="IPR000409">
    <property type="entry name" value="BEACH_dom"/>
</dbReference>
<dbReference type="Proteomes" id="UP000516314">
    <property type="component" value="Chromosome 1"/>
</dbReference>
<dbReference type="Pfam" id="PF16057">
    <property type="entry name" value="DUF4800"/>
    <property type="match status" value="1"/>
</dbReference>
<dbReference type="InterPro" id="IPR050865">
    <property type="entry name" value="BEACH_Domain"/>
</dbReference>
<name>A0A7G2DYL4_ARATH</name>
<feature type="signal peptide" evidence="4">
    <location>
        <begin position="1"/>
        <end position="27"/>
    </location>
</feature>
<feature type="repeat" description="WD" evidence="3">
    <location>
        <begin position="2491"/>
        <end position="2524"/>
    </location>
</feature>
<evidence type="ECO:0000313" key="7">
    <source>
        <dbReference type="EMBL" id="CAD5315801.1"/>
    </source>
</evidence>
<dbReference type="InterPro" id="IPR031570">
    <property type="entry name" value="NBEA/BDCP_DUF4704"/>
</dbReference>
<dbReference type="Gene3D" id="2.30.29.30">
    <property type="entry name" value="Pleckstrin-homology domain (PH domain)/Phosphotyrosine-binding domain (PTB)"/>
    <property type="match status" value="1"/>
</dbReference>
<dbReference type="InterPro" id="IPR046852">
    <property type="entry name" value="Neurobeachin_a-sol"/>
</dbReference>
<evidence type="ECO:0000256" key="3">
    <source>
        <dbReference type="PROSITE-ProRule" id="PRU00221"/>
    </source>
</evidence>
<dbReference type="Pfam" id="PF13385">
    <property type="entry name" value="Laminin_G_3"/>
    <property type="match status" value="1"/>
</dbReference>
<dbReference type="Gene3D" id="2.60.120.200">
    <property type="match status" value="1"/>
</dbReference>
<dbReference type="InterPro" id="IPR036322">
    <property type="entry name" value="WD40_repeat_dom_sf"/>
</dbReference>
<dbReference type="Gene3D" id="1.25.10.10">
    <property type="entry name" value="Leucine-rich Repeat Variant"/>
    <property type="match status" value="1"/>
</dbReference>
<dbReference type="SUPFAM" id="SSF50729">
    <property type="entry name" value="PH domain-like"/>
    <property type="match status" value="1"/>
</dbReference>
<dbReference type="SUPFAM" id="SSF50978">
    <property type="entry name" value="WD40 repeat-like"/>
    <property type="match status" value="1"/>
</dbReference>
<feature type="chain" id="PRO_5028976965" evidence="4">
    <location>
        <begin position="28"/>
        <end position="2729"/>
    </location>
</feature>
<evidence type="ECO:0000313" key="8">
    <source>
        <dbReference type="Proteomes" id="UP000516314"/>
    </source>
</evidence>
<proteinExistence type="predicted"/>
<keyword evidence="4" id="KW-0732">Signal</keyword>
<dbReference type="PROSITE" id="PS50197">
    <property type="entry name" value="BEACH"/>
    <property type="match status" value="1"/>
</dbReference>
<evidence type="ECO:0000256" key="4">
    <source>
        <dbReference type="SAM" id="SignalP"/>
    </source>
</evidence>
<dbReference type="InterPro" id="IPR016024">
    <property type="entry name" value="ARM-type_fold"/>
</dbReference>
<dbReference type="SMART" id="SM01026">
    <property type="entry name" value="Beach"/>
    <property type="match status" value="1"/>
</dbReference>
<dbReference type="Pfam" id="PF20426">
    <property type="entry name" value="NBCH_WD40"/>
    <property type="match status" value="1"/>
</dbReference>
<dbReference type="FunFam" id="1.10.1540.10:FF:000001">
    <property type="entry name" value="neurobeachin isoform X1"/>
    <property type="match status" value="1"/>
</dbReference>
<protein>
    <submittedName>
        <fullName evidence="7">(thale cress) hypothetical protein</fullName>
    </submittedName>
</protein>
<dbReference type="InterPro" id="IPR023362">
    <property type="entry name" value="PH-BEACH_dom"/>
</dbReference>
<dbReference type="PROSITE" id="PS50294">
    <property type="entry name" value="WD_REPEATS_REGION"/>
    <property type="match status" value="1"/>
</dbReference>
<sequence length="2729" mass="307194">MKARSSKGGLVAILALVVYCFFENMDGNSIDVSSYEPVGSYSTGGFFALENKDKMLKSFPSYNEYLKRFNLASVEIWQTVRRKCRDSFITLSIKSLYFFVSKFTQFRYSISTATPTSRSWTSRIIFWIAEFGGSVTSSDATASHLPSVSVLLDALEQSASTPRIANGLSQRLLRSLQLSNENKLSFKALNGACRVLRLACIQAKESRKSGCVSPLVESSDSGVIVDSPHKKSDSSHTEDCWFECVESCVGVFTEFFLSTNDAKVYVLRSSVCVDCLFELFWEKSVRNNVMKLIIDLMKIRPLCEEDKSAKLQVCSKYLETFTQVKERENDSVDLSVDLLAGMRDLIKSDSRYYQALFREGECFLHIVSLLNGNLDEANGEKLVLNVLQTLTSLLANNDTSKFAFKALAGKGYQTLQSLLLDFFQWKPTQRLLDALLDMLVDGKFDDKGSALIKNEDVIILYLNVLQKSSESLQCYGLNLFQQLLRDSISNRASCVRAGMLHLLLDWFSLENDDSVILKITQLTQTIGGHSISGKDIRKIFALLRSERVGNQQRYRSLLLACLLSMLNEKGPTGFFDMNGVESGIVIRTPVQWPANKGFSFCCWLRVESFPGDGKMGIFSFMSKNGKGCFAALGKDGLSYVSLNLKRQCVNVHTNLVCKKWHFICVSHSIGRAFWGGSLLRCYVNGDLVSSERCSYPKVTDVLTSCLIGTRITLPHIQDNDGLESIRDVFPFFGQIGPVYLFNDSLSSEQVQAIYSLGPSYMYAFLENEMTGPFSDNPFPSGILDGKDGLASKVSFGLNAQASDGRRLFNVSRVSDHLQERLAFEADIMVGTQLCSRRLLQQIIYCVGGISVFFPLITQSDRCESEALNEETSAMPTKERMTAEVIELIASVLDENPANQQQMHLLAGFPILGFLLQSIQPKQLNLETLSSLKHLFNVISSSGFAEQLVEDAISSIFLNPHIWLHAAYNVQRELYMFLIQQLDNDPRLLGSLCRLPRVIDIVWNFYWESERYCKGSKPLMHPARTIAERPSRDEIHKIRLLLLSLGEMSLRHNISSGDVKALTAFFETCQDVACIEDVLHMVIRAISQTSVLVSFLEQVNLIGGCHIFVDLLQRDYEPIRLLSLQFLGRLLYDVPSERKGPKFFNLAVGRTKSLSQGHKKIGARTQPIFLAMSDRLFQYPQTDNLRATLFDVLLGGASPKQVLQKHNQVDKHRSKPSNSHFFLPQIFVFIFEFLSGCKDGLARMKIISDILDLLDSNPMNVEALMEFGWSAWLTASMKLDVIKDYRSELLNHDDLALNEQHFVRGLFCVVLCHYILSVKGGWQQLEETVNFILLQSEHNDVPYRSFLRDLYEDLIQRLVELSSEDNIFLSHPCRDNVLYLLRLVDEMLVREFGSRLLFPAISTDFSEDLLQLGNREDPTLGLDESFQRFLTEEISRNTECQQSCTTVTELMTNERWWNLYDNLWKIICDINGRGPVKMSPKSLATGPSIGQRARGLVESLNVPAAEMAAVVVSGGIGSALSGKMNKNVDKAMLLRGEKCPRIVFRLVTLYLCMSSLEKATRCVQQVTSLLPSFLAADDEQSKSRLHLFIGCLLYVRSQYGKLDDGARFHVISHLIRETVSCGKSILATSGMNKDDSSDSGGIFKEMGSIQNLIHKDRVLAAVTDETTYMKTLISDRTRQVQALGERNNETLSIECNSKKAFDGELQNVLKTVVTWDENRRVSVQLSHEEQQQNVTEKWIHMLRSLMDERGPWSATPFPNNILNRWKLDRTEDSWRRRPKLRRNYHFDERLCHPPSTSTATENETSNVINESKSGVIHIPEQMKKFLLKGIRRITDEGGSDSCENDSSQAEQSFMDTSADIQFSELVRTSSGLKDVVQDKVDASSLEVGTSEVLTSVPCVLVTPKRKLAGWLAVMKNVLHFSGEFLVEGTGGSAVFKNFSTSKGSDVTKAENKQNLVKWSSPYDSETFLDLESGNKNKKPLKKVKRHRRWKIGKVKSVHWTRYLLQYTALEIFFQESVPPVFLNFASQKNAKEVGMLIVSTRNEFLFPKNVPRDRTAMISFVDRRIAMEMAETARDRWRRREITNFEYLMILNTLAGRSYNDLTQYPVFPWVVADYSSETLDFSKASTFRDLSKPVGALDTRRFEIFEDRYHSFSDPDIPSFYYGSHYSSMGSVLYYLLRLEPFTSLHRSLQGGKFDHADRLFQSVEGSFRNCLSNTSDVKELIPEFFYMPEFLVNSNSYHLGVKQDGEPLGEVCLPPWAKGSPEMFIARNREALESEYVSSHLHDWIDLIFGHKQRGKPAVEAANIFYYLTYEGAVDVENMEDQLQISAIEDQIANFGQTPIQIFRKKHPRRGPPIPIAHPLYFAPASINLSSILPATTHSPSAVLYVGVVDSNIVLVNQGLTLSVKIWLTTQLHSGGNFTFSSAQDPFFGVGSDVLSPRNIGSPLADNVELGSQCFAAMQTPLENFLVSCGNWENSFHVISLTDGRVVQSIRHHKDVVSCVAVTADSTILATGSYDTTVMVWDILRMRTPEKRVRNTHAEVLRKDIVIADAPSHILCGHDDIITCLYVSTDLDIVISGSKDGTCVFHTLREGRYIRSLKHPSGSAVSKLAASHHGRIVLYSDDDLSLHLYSINGKHLASSESNGRINCLELSKCGEFLVSAGDQGQIIVRSMNTLEVVKRYNGAGKIITSLTVTQEECFLAGTKDGALLVYSIENPQHRKQSPIWSIKS</sequence>
<reference evidence="7 8" key="1">
    <citation type="submission" date="2020-09" db="EMBL/GenBank/DDBJ databases">
        <authorList>
            <person name="Ashkenazy H."/>
        </authorList>
    </citation>
    <scope>NUCLEOTIDE SEQUENCE [LARGE SCALE GENOMIC DNA]</scope>
    <source>
        <strain evidence="8">cv. Cdm-0</strain>
    </source>
</reference>
<dbReference type="InterPro" id="IPR036372">
    <property type="entry name" value="BEACH_dom_sf"/>
</dbReference>
<dbReference type="InterPro" id="IPR011989">
    <property type="entry name" value="ARM-like"/>
</dbReference>
<gene>
    <name evidence="7" type="ORF">AT9943_LOCUS4150</name>
</gene>
<dbReference type="InterPro" id="IPR013320">
    <property type="entry name" value="ConA-like_dom_sf"/>
</dbReference>
<dbReference type="FunFam" id="2.130.10.10:FF:001404">
    <property type="entry name" value="Binding protein"/>
    <property type="match status" value="1"/>
</dbReference>
<dbReference type="SMART" id="SM00320">
    <property type="entry name" value="WD40"/>
    <property type="match status" value="5"/>
</dbReference>
<evidence type="ECO:0000256" key="1">
    <source>
        <dbReference type="ARBA" id="ARBA00022574"/>
    </source>
</evidence>
<dbReference type="PROSITE" id="PS51783">
    <property type="entry name" value="PH_BEACH"/>
    <property type="match status" value="1"/>
</dbReference>
<feature type="domain" description="BEACH-type PH" evidence="6">
    <location>
        <begin position="1886"/>
        <end position="2037"/>
    </location>
</feature>
<dbReference type="InterPro" id="IPR001680">
    <property type="entry name" value="WD40_rpt"/>
</dbReference>
<dbReference type="InterPro" id="IPR019775">
    <property type="entry name" value="WD40_repeat_CS"/>
</dbReference>
<dbReference type="Pfam" id="PF02138">
    <property type="entry name" value="Beach"/>
    <property type="match status" value="1"/>
</dbReference>
<accession>A0A7G2DYL4</accession>
<dbReference type="Pfam" id="PF14844">
    <property type="entry name" value="PH_BEACH"/>
    <property type="match status" value="1"/>
</dbReference>
<dbReference type="SUPFAM" id="SSF48371">
    <property type="entry name" value="ARM repeat"/>
    <property type="match status" value="1"/>
</dbReference>